<reference evidence="2" key="1">
    <citation type="journal article" name="BMC Genomics">
        <title>Long-read sequencing and de novo genome assembly of marine medaka (Oryzias melastigma).</title>
        <authorList>
            <person name="Liang P."/>
            <person name="Saqib H.S.A."/>
            <person name="Ni X."/>
            <person name="Shen Y."/>
        </authorList>
    </citation>
    <scope>NUCLEOTIDE SEQUENCE</scope>
    <source>
        <strain evidence="2">Bigg-433</strain>
    </source>
</reference>
<evidence type="ECO:0000313" key="3">
    <source>
        <dbReference type="Proteomes" id="UP000646548"/>
    </source>
</evidence>
<name>A0A834FM03_ORYME</name>
<sequence length="102" mass="11954">MVHFIVSVSTVRLSNCCISRSQISIRTDDADLIIEDSFDQVQTRWTQQPSFVSFVIYKCYSIRVYKINYKKRRQDSVKRQDEEQEVSAAEDDQTLLLSLDEP</sequence>
<feature type="compositionally biased region" description="Acidic residues" evidence="1">
    <location>
        <begin position="82"/>
        <end position="93"/>
    </location>
</feature>
<evidence type="ECO:0000313" key="2">
    <source>
        <dbReference type="EMBL" id="KAF6736170.1"/>
    </source>
</evidence>
<accession>A0A834FM03</accession>
<dbReference type="Proteomes" id="UP000646548">
    <property type="component" value="Unassembled WGS sequence"/>
</dbReference>
<evidence type="ECO:0000256" key="1">
    <source>
        <dbReference type="SAM" id="MobiDB-lite"/>
    </source>
</evidence>
<dbReference type="EMBL" id="WKFB01000095">
    <property type="protein sequence ID" value="KAF6736170.1"/>
    <property type="molecule type" value="Genomic_DNA"/>
</dbReference>
<proteinExistence type="predicted"/>
<dbReference type="AlphaFoldDB" id="A0A834FM03"/>
<comment type="caution">
    <text evidence="2">The sequence shown here is derived from an EMBL/GenBank/DDBJ whole genome shotgun (WGS) entry which is preliminary data.</text>
</comment>
<organism evidence="2 3">
    <name type="scientific">Oryzias melastigma</name>
    <name type="common">Marine medaka</name>
    <dbReference type="NCBI Taxonomy" id="30732"/>
    <lineage>
        <taxon>Eukaryota</taxon>
        <taxon>Metazoa</taxon>
        <taxon>Chordata</taxon>
        <taxon>Craniata</taxon>
        <taxon>Vertebrata</taxon>
        <taxon>Euteleostomi</taxon>
        <taxon>Actinopterygii</taxon>
        <taxon>Neopterygii</taxon>
        <taxon>Teleostei</taxon>
        <taxon>Neoteleostei</taxon>
        <taxon>Acanthomorphata</taxon>
        <taxon>Ovalentaria</taxon>
        <taxon>Atherinomorphae</taxon>
        <taxon>Beloniformes</taxon>
        <taxon>Adrianichthyidae</taxon>
        <taxon>Oryziinae</taxon>
        <taxon>Oryzias</taxon>
    </lineage>
</organism>
<gene>
    <name evidence="2" type="ORF">FQA47_020375</name>
</gene>
<feature type="region of interest" description="Disordered" evidence="1">
    <location>
        <begin position="74"/>
        <end position="102"/>
    </location>
</feature>
<protein>
    <submittedName>
        <fullName evidence="2">Uncharacterized protein</fullName>
    </submittedName>
</protein>